<dbReference type="EMBL" id="JBHUIY010000022">
    <property type="protein sequence ID" value="MFD2234502.1"/>
    <property type="molecule type" value="Genomic_DNA"/>
</dbReference>
<keyword evidence="3" id="KW-1185">Reference proteome</keyword>
<evidence type="ECO:0000313" key="3">
    <source>
        <dbReference type="Proteomes" id="UP001597296"/>
    </source>
</evidence>
<keyword evidence="2" id="KW-0808">Transferase</keyword>
<dbReference type="InterPro" id="IPR029063">
    <property type="entry name" value="SAM-dependent_MTases_sf"/>
</dbReference>
<feature type="domain" description="Methyltransferase type 11" evidence="1">
    <location>
        <begin position="43"/>
        <end position="133"/>
    </location>
</feature>
<dbReference type="GO" id="GO:0008168">
    <property type="term" value="F:methyltransferase activity"/>
    <property type="evidence" value="ECO:0007669"/>
    <property type="project" value="UniProtKB-KW"/>
</dbReference>
<dbReference type="Proteomes" id="UP001597296">
    <property type="component" value="Unassembled WGS sequence"/>
</dbReference>
<gene>
    <name evidence="2" type="ORF">ACFSNB_11860</name>
</gene>
<evidence type="ECO:0000259" key="1">
    <source>
        <dbReference type="Pfam" id="PF08241"/>
    </source>
</evidence>
<dbReference type="RefSeq" id="WP_377316775.1">
    <property type="nucleotide sequence ID" value="NZ_JBHUIY010000022.1"/>
</dbReference>
<dbReference type="PANTHER" id="PTHR42912">
    <property type="entry name" value="METHYLTRANSFERASE"/>
    <property type="match status" value="1"/>
</dbReference>
<dbReference type="InterPro" id="IPR013216">
    <property type="entry name" value="Methyltransf_11"/>
</dbReference>
<dbReference type="Gene3D" id="3.40.50.150">
    <property type="entry name" value="Vaccinia Virus protein VP39"/>
    <property type="match status" value="1"/>
</dbReference>
<organism evidence="2 3">
    <name type="scientific">Phaeospirillum tilakii</name>
    <dbReference type="NCBI Taxonomy" id="741673"/>
    <lineage>
        <taxon>Bacteria</taxon>
        <taxon>Pseudomonadati</taxon>
        <taxon>Pseudomonadota</taxon>
        <taxon>Alphaproteobacteria</taxon>
        <taxon>Rhodospirillales</taxon>
        <taxon>Rhodospirillaceae</taxon>
        <taxon>Phaeospirillum</taxon>
    </lineage>
</organism>
<reference evidence="3" key="1">
    <citation type="journal article" date="2019" name="Int. J. Syst. Evol. Microbiol.">
        <title>The Global Catalogue of Microorganisms (GCM) 10K type strain sequencing project: providing services to taxonomists for standard genome sequencing and annotation.</title>
        <authorList>
            <consortium name="The Broad Institute Genomics Platform"/>
            <consortium name="The Broad Institute Genome Sequencing Center for Infectious Disease"/>
            <person name="Wu L."/>
            <person name="Ma J."/>
        </authorList>
    </citation>
    <scope>NUCLEOTIDE SEQUENCE [LARGE SCALE GENOMIC DNA]</scope>
    <source>
        <strain evidence="3">KCTC 15012</strain>
    </source>
</reference>
<dbReference type="Pfam" id="PF08241">
    <property type="entry name" value="Methyltransf_11"/>
    <property type="match status" value="1"/>
</dbReference>
<dbReference type="InterPro" id="IPR050508">
    <property type="entry name" value="Methyltransf_Superfamily"/>
</dbReference>
<comment type="caution">
    <text evidence="2">The sequence shown here is derived from an EMBL/GenBank/DDBJ whole genome shotgun (WGS) entry which is preliminary data.</text>
</comment>
<dbReference type="GO" id="GO:0032259">
    <property type="term" value="P:methylation"/>
    <property type="evidence" value="ECO:0007669"/>
    <property type="project" value="UniProtKB-KW"/>
</dbReference>
<name>A0ABW5CCC9_9PROT</name>
<sequence length="247" mass="27648">MKTETYEIEDRVVEHHWWFVCRRRLFARLIRGLGLGPERAVIDVGTSSGTNLILLGELGFRNVGGLDMSPEAVAYCARRGLPPVRLGSAEAMPFADGTVDLLLATDVLEHLADDQAALAEMARVLVPGGRALITVPAFPSLWGLQDEVSLHRRRYRHAPLLAQLRAAGFEIEQSFHFNFLLFAPIWLARQILRRLRPRVASENEINAPWLNRLLTGVFGLDVRLAPRLRPPFGVSILVLARKPLPDQ</sequence>
<protein>
    <submittedName>
        <fullName evidence="2">Class I SAM-dependent methyltransferase</fullName>
        <ecNumber evidence="2">2.1.1.-</ecNumber>
    </submittedName>
</protein>
<dbReference type="SUPFAM" id="SSF53335">
    <property type="entry name" value="S-adenosyl-L-methionine-dependent methyltransferases"/>
    <property type="match status" value="1"/>
</dbReference>
<dbReference type="EC" id="2.1.1.-" evidence="2"/>
<proteinExistence type="predicted"/>
<dbReference type="PANTHER" id="PTHR42912:SF93">
    <property type="entry name" value="N6-ADENOSINE-METHYLTRANSFERASE TMT1A"/>
    <property type="match status" value="1"/>
</dbReference>
<evidence type="ECO:0000313" key="2">
    <source>
        <dbReference type="EMBL" id="MFD2234502.1"/>
    </source>
</evidence>
<dbReference type="CDD" id="cd02440">
    <property type="entry name" value="AdoMet_MTases"/>
    <property type="match status" value="1"/>
</dbReference>
<keyword evidence="2" id="KW-0489">Methyltransferase</keyword>
<accession>A0ABW5CCC9</accession>